<protein>
    <recommendedName>
        <fullName evidence="3">Translocation protein SEC62</fullName>
    </recommendedName>
</protein>
<dbReference type="Proteomes" id="UP001445335">
    <property type="component" value="Unassembled WGS sequence"/>
</dbReference>
<evidence type="ECO:0000256" key="4">
    <source>
        <dbReference type="ARBA" id="ARBA00022448"/>
    </source>
</evidence>
<keyword evidence="10 12" id="KW-0472">Membrane</keyword>
<name>A0AAW1S121_9CHLO</name>
<evidence type="ECO:0000256" key="1">
    <source>
        <dbReference type="ARBA" id="ARBA00004477"/>
    </source>
</evidence>
<dbReference type="GO" id="GO:0031204">
    <property type="term" value="P:post-translational protein targeting to membrane, translocation"/>
    <property type="evidence" value="ECO:0007669"/>
    <property type="project" value="TreeGrafter"/>
</dbReference>
<accession>A0AAW1S121</accession>
<keyword evidence="6" id="KW-0256">Endoplasmic reticulum</keyword>
<keyword evidence="5 12" id="KW-0812">Transmembrane</keyword>
<dbReference type="AlphaFoldDB" id="A0AAW1S121"/>
<evidence type="ECO:0000256" key="6">
    <source>
        <dbReference type="ARBA" id="ARBA00022824"/>
    </source>
</evidence>
<gene>
    <name evidence="13" type="ORF">WJX81_002420</name>
</gene>
<feature type="compositionally biased region" description="Gly residues" evidence="11">
    <location>
        <begin position="297"/>
        <end position="307"/>
    </location>
</feature>
<dbReference type="PANTHER" id="PTHR12443">
    <property type="entry name" value="TRANSLOCATION PROTEIN SEC62"/>
    <property type="match status" value="1"/>
</dbReference>
<dbReference type="InterPro" id="IPR004728">
    <property type="entry name" value="Sec62"/>
</dbReference>
<evidence type="ECO:0000256" key="9">
    <source>
        <dbReference type="ARBA" id="ARBA00023010"/>
    </source>
</evidence>
<evidence type="ECO:0000313" key="14">
    <source>
        <dbReference type="Proteomes" id="UP001445335"/>
    </source>
</evidence>
<sequence>MAPTATSKSHDPLRSLADALRSKGGVEWRTAVMADQRVEFIRGKDLAAHFRSHPEQMQFFVSKALRKDQQIRELGELMIRRRLFIKADRMFKKPKPGKKRLVKWPHKLVPLYDDKSFAEEHFYAWQYERPASPWLFALSALLVVVVMALCLFPLAPHWVKLAAVYLSMTLLCLIFAVLLVRGLLALVTWVALGRCLWLFPFLLSEDKGIDQAFWPIFELEDEREGKGRSHWLTRVALAAALGASVWALHVYAPDRTRLTGAVRGGHDAILEMLNLHDRSMERLGTGADGKAGNASAGAGGGGAGGFG</sequence>
<keyword evidence="4" id="KW-0813">Transport</keyword>
<comment type="subcellular location">
    <subcellularLocation>
        <location evidence="1">Endoplasmic reticulum membrane</location>
        <topology evidence="1">Multi-pass membrane protein</topology>
    </subcellularLocation>
</comment>
<dbReference type="GO" id="GO:0005789">
    <property type="term" value="C:endoplasmic reticulum membrane"/>
    <property type="evidence" value="ECO:0007669"/>
    <property type="project" value="UniProtKB-SubCell"/>
</dbReference>
<comment type="similarity">
    <text evidence="2">Belongs to the SEC62 family.</text>
</comment>
<feature type="region of interest" description="Disordered" evidence="11">
    <location>
        <begin position="286"/>
        <end position="307"/>
    </location>
</feature>
<reference evidence="13 14" key="1">
    <citation type="journal article" date="2024" name="Nat. Commun.">
        <title>Phylogenomics reveals the evolutionary origins of lichenization in chlorophyte algae.</title>
        <authorList>
            <person name="Puginier C."/>
            <person name="Libourel C."/>
            <person name="Otte J."/>
            <person name="Skaloud P."/>
            <person name="Haon M."/>
            <person name="Grisel S."/>
            <person name="Petersen M."/>
            <person name="Berrin J.G."/>
            <person name="Delaux P.M."/>
            <person name="Dal Grande F."/>
            <person name="Keller J."/>
        </authorList>
    </citation>
    <scope>NUCLEOTIDE SEQUENCE [LARGE SCALE GENOMIC DNA]</scope>
    <source>
        <strain evidence="13 14">SAG 245.80</strain>
    </source>
</reference>
<keyword evidence="8 12" id="KW-1133">Transmembrane helix</keyword>
<evidence type="ECO:0000313" key="13">
    <source>
        <dbReference type="EMBL" id="KAK9839798.1"/>
    </source>
</evidence>
<dbReference type="PANTHER" id="PTHR12443:SF9">
    <property type="entry name" value="TRANSLOCATION PROTEIN SEC62"/>
    <property type="match status" value="1"/>
</dbReference>
<proteinExistence type="inferred from homology"/>
<dbReference type="EMBL" id="JALJOU010000014">
    <property type="protein sequence ID" value="KAK9839798.1"/>
    <property type="molecule type" value="Genomic_DNA"/>
</dbReference>
<evidence type="ECO:0000256" key="2">
    <source>
        <dbReference type="ARBA" id="ARBA00010604"/>
    </source>
</evidence>
<keyword evidence="14" id="KW-1185">Reference proteome</keyword>
<feature type="transmembrane region" description="Helical" evidence="12">
    <location>
        <begin position="134"/>
        <end position="155"/>
    </location>
</feature>
<evidence type="ECO:0000256" key="12">
    <source>
        <dbReference type="SAM" id="Phobius"/>
    </source>
</evidence>
<keyword evidence="9" id="KW-0811">Translocation</keyword>
<evidence type="ECO:0000256" key="10">
    <source>
        <dbReference type="ARBA" id="ARBA00023136"/>
    </source>
</evidence>
<evidence type="ECO:0000256" key="5">
    <source>
        <dbReference type="ARBA" id="ARBA00022692"/>
    </source>
</evidence>
<feature type="transmembrane region" description="Helical" evidence="12">
    <location>
        <begin position="161"/>
        <end position="179"/>
    </location>
</feature>
<feature type="transmembrane region" description="Helical" evidence="12">
    <location>
        <begin position="231"/>
        <end position="251"/>
    </location>
</feature>
<organism evidence="13 14">
    <name type="scientific">Elliptochloris bilobata</name>
    <dbReference type="NCBI Taxonomy" id="381761"/>
    <lineage>
        <taxon>Eukaryota</taxon>
        <taxon>Viridiplantae</taxon>
        <taxon>Chlorophyta</taxon>
        <taxon>core chlorophytes</taxon>
        <taxon>Trebouxiophyceae</taxon>
        <taxon>Trebouxiophyceae incertae sedis</taxon>
        <taxon>Elliptochloris clade</taxon>
        <taxon>Elliptochloris</taxon>
    </lineage>
</organism>
<evidence type="ECO:0000256" key="11">
    <source>
        <dbReference type="SAM" id="MobiDB-lite"/>
    </source>
</evidence>
<evidence type="ECO:0000256" key="7">
    <source>
        <dbReference type="ARBA" id="ARBA00022927"/>
    </source>
</evidence>
<evidence type="ECO:0000256" key="8">
    <source>
        <dbReference type="ARBA" id="ARBA00022989"/>
    </source>
</evidence>
<feature type="transmembrane region" description="Helical" evidence="12">
    <location>
        <begin position="186"/>
        <end position="203"/>
    </location>
</feature>
<dbReference type="Pfam" id="PF03839">
    <property type="entry name" value="Sec62"/>
    <property type="match status" value="1"/>
</dbReference>
<evidence type="ECO:0000256" key="3">
    <source>
        <dbReference type="ARBA" id="ARBA00021257"/>
    </source>
</evidence>
<comment type="caution">
    <text evidence="13">The sequence shown here is derived from an EMBL/GenBank/DDBJ whole genome shotgun (WGS) entry which is preliminary data.</text>
</comment>
<keyword evidence="7" id="KW-0653">Protein transport</keyword>